<dbReference type="EMBL" id="JAIWYP010000001">
    <property type="protein sequence ID" value="KAH3889328.1"/>
    <property type="molecule type" value="Genomic_DNA"/>
</dbReference>
<dbReference type="AlphaFoldDB" id="A0A9D4N7K4"/>
<dbReference type="Proteomes" id="UP000828390">
    <property type="component" value="Unassembled WGS sequence"/>
</dbReference>
<keyword evidence="2" id="KW-1185">Reference proteome</keyword>
<gene>
    <name evidence="1" type="ORF">DPMN_013382</name>
</gene>
<protein>
    <submittedName>
        <fullName evidence="1">Uncharacterized protein</fullName>
    </submittedName>
</protein>
<evidence type="ECO:0000313" key="1">
    <source>
        <dbReference type="EMBL" id="KAH3889328.1"/>
    </source>
</evidence>
<name>A0A9D4N7K4_DREPO</name>
<evidence type="ECO:0000313" key="2">
    <source>
        <dbReference type="Proteomes" id="UP000828390"/>
    </source>
</evidence>
<sequence length="175" mass="19576">MTLPDYESAWTDIASSNTSASSYKEFDHKLGEVPILVDVQVKAIDGPNKGYIFQASGHQQRDDDQSEEYGGVIYIYSETSVRVSAPLQSNQYLGRTIYTGASPYWVGPNTQDSWSAQVRVRCWRQSSLPKPDFSKTGTTIKSTTGLGLFELNRLDLKGCVIVQMLTFYLQTRTVI</sequence>
<proteinExistence type="predicted"/>
<comment type="caution">
    <text evidence="1">The sequence shown here is derived from an EMBL/GenBank/DDBJ whole genome shotgun (WGS) entry which is preliminary data.</text>
</comment>
<reference evidence="1" key="2">
    <citation type="submission" date="2020-11" db="EMBL/GenBank/DDBJ databases">
        <authorList>
            <person name="McCartney M.A."/>
            <person name="Auch B."/>
            <person name="Kono T."/>
            <person name="Mallez S."/>
            <person name="Becker A."/>
            <person name="Gohl D.M."/>
            <person name="Silverstein K.A.T."/>
            <person name="Koren S."/>
            <person name="Bechman K.B."/>
            <person name="Herman A."/>
            <person name="Abrahante J.E."/>
            <person name="Garbe J."/>
        </authorList>
    </citation>
    <scope>NUCLEOTIDE SEQUENCE</scope>
    <source>
        <strain evidence="1">Duluth1</strain>
        <tissue evidence="1">Whole animal</tissue>
    </source>
</reference>
<organism evidence="1 2">
    <name type="scientific">Dreissena polymorpha</name>
    <name type="common">Zebra mussel</name>
    <name type="synonym">Mytilus polymorpha</name>
    <dbReference type="NCBI Taxonomy" id="45954"/>
    <lineage>
        <taxon>Eukaryota</taxon>
        <taxon>Metazoa</taxon>
        <taxon>Spiralia</taxon>
        <taxon>Lophotrochozoa</taxon>
        <taxon>Mollusca</taxon>
        <taxon>Bivalvia</taxon>
        <taxon>Autobranchia</taxon>
        <taxon>Heteroconchia</taxon>
        <taxon>Euheterodonta</taxon>
        <taxon>Imparidentia</taxon>
        <taxon>Neoheterodontei</taxon>
        <taxon>Myida</taxon>
        <taxon>Dreissenoidea</taxon>
        <taxon>Dreissenidae</taxon>
        <taxon>Dreissena</taxon>
    </lineage>
</organism>
<reference evidence="1" key="1">
    <citation type="journal article" date="2019" name="bioRxiv">
        <title>The Genome of the Zebra Mussel, Dreissena polymorpha: A Resource for Invasive Species Research.</title>
        <authorList>
            <person name="McCartney M.A."/>
            <person name="Auch B."/>
            <person name="Kono T."/>
            <person name="Mallez S."/>
            <person name="Zhang Y."/>
            <person name="Obille A."/>
            <person name="Becker A."/>
            <person name="Abrahante J.E."/>
            <person name="Garbe J."/>
            <person name="Badalamenti J.P."/>
            <person name="Herman A."/>
            <person name="Mangelson H."/>
            <person name="Liachko I."/>
            <person name="Sullivan S."/>
            <person name="Sone E.D."/>
            <person name="Koren S."/>
            <person name="Silverstein K.A.T."/>
            <person name="Beckman K.B."/>
            <person name="Gohl D.M."/>
        </authorList>
    </citation>
    <scope>NUCLEOTIDE SEQUENCE</scope>
    <source>
        <strain evidence="1">Duluth1</strain>
        <tissue evidence="1">Whole animal</tissue>
    </source>
</reference>
<accession>A0A9D4N7K4</accession>